<keyword evidence="3" id="KW-0732">Signal</keyword>
<keyword evidence="1" id="KW-0611">Plant defense</keyword>
<feature type="signal peptide" evidence="3">
    <location>
        <begin position="1"/>
        <end position="17"/>
    </location>
</feature>
<evidence type="ECO:0000256" key="1">
    <source>
        <dbReference type="ARBA" id="ARBA00022821"/>
    </source>
</evidence>
<dbReference type="PROSITE" id="PS60008">
    <property type="entry name" value="CYCLOTIDE_BRACELET"/>
    <property type="match status" value="1"/>
</dbReference>
<dbReference type="InterPro" id="IPR012323">
    <property type="entry name" value="Cyclotide_bracelet_CS"/>
</dbReference>
<dbReference type="EMBL" id="KT203801">
    <property type="protein sequence ID" value="ALI30821.1"/>
    <property type="molecule type" value="mRNA"/>
</dbReference>
<dbReference type="GO" id="GO:0006952">
    <property type="term" value="P:defense response"/>
    <property type="evidence" value="ECO:0007669"/>
    <property type="project" value="UniProtKB-KW"/>
</dbReference>
<organism evidence="4">
    <name type="scientific">Viola tricolor</name>
    <dbReference type="NCBI Taxonomy" id="214053"/>
    <lineage>
        <taxon>Eukaryota</taxon>
        <taxon>Viridiplantae</taxon>
        <taxon>Streptophyta</taxon>
        <taxon>Embryophyta</taxon>
        <taxon>Tracheophyta</taxon>
        <taxon>Spermatophyta</taxon>
        <taxon>Magnoliopsida</taxon>
        <taxon>eudicotyledons</taxon>
        <taxon>Gunneridae</taxon>
        <taxon>Pentapetalae</taxon>
        <taxon>rosids</taxon>
        <taxon>fabids</taxon>
        <taxon>Malpighiales</taxon>
        <taxon>Violaceae</taxon>
        <taxon>Viola</taxon>
        <taxon>Viola subgen. Viola</taxon>
        <taxon>Viola sect. Melanium</taxon>
        <taxon>Viola subsect. Bracteolatae</taxon>
    </lineage>
</organism>
<keyword evidence="2" id="KW-1015">Disulfide bond</keyword>
<dbReference type="InterPro" id="IPR005535">
    <property type="entry name" value="Cyclotide"/>
</dbReference>
<accession>A0A0N7H9Z1</accession>
<feature type="chain" id="PRO_5006012592" evidence="3">
    <location>
        <begin position="18"/>
        <end position="118"/>
    </location>
</feature>
<evidence type="ECO:0000313" key="4">
    <source>
        <dbReference type="EMBL" id="ALI30821.1"/>
    </source>
</evidence>
<evidence type="ECO:0000256" key="3">
    <source>
        <dbReference type="SAM" id="SignalP"/>
    </source>
</evidence>
<reference evidence="4" key="1">
    <citation type="journal article" date="2015" name="J. Proteome Res.">
        <title>Peptidomics of Circular Cysteine-Rich Plant Peptides: Analysis of the Diversity of Cyclotides from Viola tricolor by Transcriptome and Proteome Mining.</title>
        <authorList>
            <person name="Hellinger R."/>
            <person name="Koehbach J."/>
            <person name="Soltis D.E."/>
            <person name="Carpenter E.J."/>
            <person name="Wong G.K."/>
            <person name="Gruber C.W."/>
        </authorList>
    </citation>
    <scope>NUCLEOTIDE SEQUENCE</scope>
    <source>
        <strain evidence="4">3</strain>
    </source>
</reference>
<name>A0A0N7H9Z1_9ROSI</name>
<protein>
    <submittedName>
        <fullName evidence="4">Cyclotide</fullName>
    </submittedName>
</protein>
<dbReference type="InterPro" id="IPR036146">
    <property type="entry name" value="Cyclotide_sf"/>
</dbReference>
<sequence length="118" mass="12654">MEMKKMIVGFLLVATYALPPLHATLEKDFISPEAINMVLKKLSSNAMLDEQALAALTGKILVSNPIIEEALLQHSNLNGPLGGSWPCGESCVYIPCITSIAGCECSKNVCYKNSLAVN</sequence>
<dbReference type="PROSITE" id="PS51052">
    <property type="entry name" value="CYCLOTIDE"/>
    <property type="match status" value="1"/>
</dbReference>
<proteinExistence type="evidence at transcript level"/>
<evidence type="ECO:0000256" key="2">
    <source>
        <dbReference type="ARBA" id="ARBA00023157"/>
    </source>
</evidence>
<dbReference type="SUPFAM" id="SSF57038">
    <property type="entry name" value="Cyclotides"/>
    <property type="match status" value="1"/>
</dbReference>
<dbReference type="Pfam" id="PF03784">
    <property type="entry name" value="Cyclotide"/>
    <property type="match status" value="1"/>
</dbReference>
<dbReference type="AlphaFoldDB" id="A0A0N7H9Z1"/>